<evidence type="ECO:0000256" key="2">
    <source>
        <dbReference type="ARBA" id="ARBA00022741"/>
    </source>
</evidence>
<proteinExistence type="predicted"/>
<evidence type="ECO:0000256" key="3">
    <source>
        <dbReference type="ARBA" id="ARBA00022840"/>
    </source>
</evidence>
<dbReference type="Gene3D" id="3.40.50.300">
    <property type="entry name" value="P-loop containing nucleotide triphosphate hydrolases"/>
    <property type="match status" value="1"/>
</dbReference>
<gene>
    <name evidence="5" type="ORF">METZ01_LOCUS472584</name>
</gene>
<dbReference type="GO" id="GO:0006261">
    <property type="term" value="P:DNA-templated DNA replication"/>
    <property type="evidence" value="ECO:0007669"/>
    <property type="project" value="TreeGrafter"/>
</dbReference>
<dbReference type="InterPro" id="IPR027417">
    <property type="entry name" value="P-loop_NTPase"/>
</dbReference>
<dbReference type="EMBL" id="UINC01200718">
    <property type="protein sequence ID" value="SVE19730.1"/>
    <property type="molecule type" value="Genomic_DNA"/>
</dbReference>
<dbReference type="SUPFAM" id="SSF52540">
    <property type="entry name" value="P-loop containing nucleoside triphosphate hydrolases"/>
    <property type="match status" value="1"/>
</dbReference>
<evidence type="ECO:0000256" key="1">
    <source>
        <dbReference type="ARBA" id="ARBA00022705"/>
    </source>
</evidence>
<dbReference type="AlphaFoldDB" id="A0A383BIS4"/>
<dbReference type="GO" id="GO:0016887">
    <property type="term" value="F:ATP hydrolysis activity"/>
    <property type="evidence" value="ECO:0007669"/>
    <property type="project" value="InterPro"/>
</dbReference>
<reference evidence="5" key="1">
    <citation type="submission" date="2018-05" db="EMBL/GenBank/DDBJ databases">
        <authorList>
            <person name="Lanie J.A."/>
            <person name="Ng W.-L."/>
            <person name="Kazmierczak K.M."/>
            <person name="Andrzejewski T.M."/>
            <person name="Davidsen T.M."/>
            <person name="Wayne K.J."/>
            <person name="Tettelin H."/>
            <person name="Glass J.I."/>
            <person name="Rusch D."/>
            <person name="Podicherti R."/>
            <person name="Tsui H.-C.T."/>
            <person name="Winkler M.E."/>
        </authorList>
    </citation>
    <scope>NUCLEOTIDE SEQUENCE</scope>
</reference>
<organism evidence="5">
    <name type="scientific">marine metagenome</name>
    <dbReference type="NCBI Taxonomy" id="408172"/>
    <lineage>
        <taxon>unclassified sequences</taxon>
        <taxon>metagenomes</taxon>
        <taxon>ecological metagenomes</taxon>
    </lineage>
</organism>
<name>A0A383BIS4_9ZZZZ</name>
<dbReference type="PANTHER" id="PTHR11669:SF20">
    <property type="entry name" value="REPLICATION FACTOR C SUBUNIT 4"/>
    <property type="match status" value="1"/>
</dbReference>
<keyword evidence="3" id="KW-0067">ATP-binding</keyword>
<dbReference type="GO" id="GO:0005663">
    <property type="term" value="C:DNA replication factor C complex"/>
    <property type="evidence" value="ECO:0007669"/>
    <property type="project" value="TreeGrafter"/>
</dbReference>
<dbReference type="InterPro" id="IPR003593">
    <property type="entry name" value="AAA+_ATPase"/>
</dbReference>
<dbReference type="CDD" id="cd00009">
    <property type="entry name" value="AAA"/>
    <property type="match status" value="1"/>
</dbReference>
<dbReference type="SMART" id="SM00382">
    <property type="entry name" value="AAA"/>
    <property type="match status" value="1"/>
</dbReference>
<evidence type="ECO:0000259" key="4">
    <source>
        <dbReference type="SMART" id="SM00382"/>
    </source>
</evidence>
<evidence type="ECO:0000313" key="5">
    <source>
        <dbReference type="EMBL" id="SVE19730.1"/>
    </source>
</evidence>
<keyword evidence="1" id="KW-0235">DNA replication</keyword>
<feature type="non-terminal residue" evidence="5">
    <location>
        <position position="149"/>
    </location>
</feature>
<dbReference type="InterPro" id="IPR003959">
    <property type="entry name" value="ATPase_AAA_core"/>
</dbReference>
<dbReference type="GO" id="GO:0003689">
    <property type="term" value="F:DNA clamp loader activity"/>
    <property type="evidence" value="ECO:0007669"/>
    <property type="project" value="TreeGrafter"/>
</dbReference>
<dbReference type="GO" id="GO:0006281">
    <property type="term" value="P:DNA repair"/>
    <property type="evidence" value="ECO:0007669"/>
    <property type="project" value="TreeGrafter"/>
</dbReference>
<dbReference type="GO" id="GO:0005524">
    <property type="term" value="F:ATP binding"/>
    <property type="evidence" value="ECO:0007669"/>
    <property type="project" value="UniProtKB-KW"/>
</dbReference>
<dbReference type="PANTHER" id="PTHR11669">
    <property type="entry name" value="REPLICATION FACTOR C / DNA POLYMERASE III GAMMA-TAU SUBUNIT"/>
    <property type="match status" value="1"/>
</dbReference>
<feature type="domain" description="AAA+ ATPase" evidence="4">
    <location>
        <begin position="9"/>
        <end position="127"/>
    </location>
</feature>
<sequence>VSGYLKTNDVPHLLLYGRAGTGKTTLAKLVVKNIECDYLYINASDENSVDTVRNKVRQFASTIGFKDMKVIVLDECDYITPNAQAALRNLMETFSRHCRFILTCNYVERIIDPIQSRCQVFEIIPPDKKGVAVHLSKVLEQEQVTYSNE</sequence>
<dbReference type="InterPro" id="IPR050238">
    <property type="entry name" value="DNA_Rep/Repair_Clamp_Loader"/>
</dbReference>
<dbReference type="Pfam" id="PF00004">
    <property type="entry name" value="AAA"/>
    <property type="match status" value="1"/>
</dbReference>
<keyword evidence="2" id="KW-0547">Nucleotide-binding</keyword>
<feature type="non-terminal residue" evidence="5">
    <location>
        <position position="1"/>
    </location>
</feature>
<accession>A0A383BIS4</accession>
<protein>
    <recommendedName>
        <fullName evidence="4">AAA+ ATPase domain-containing protein</fullName>
    </recommendedName>
</protein>